<keyword evidence="1" id="KW-0732">Signal</keyword>
<keyword evidence="3" id="KW-1185">Reference proteome</keyword>
<name>A0A9P0CCY4_BEMTA</name>
<proteinExistence type="predicted"/>
<evidence type="ECO:0000256" key="1">
    <source>
        <dbReference type="SAM" id="SignalP"/>
    </source>
</evidence>
<feature type="chain" id="PRO_5040331153" description="Secreted protein" evidence="1">
    <location>
        <begin position="21"/>
        <end position="146"/>
    </location>
</feature>
<evidence type="ECO:0000313" key="2">
    <source>
        <dbReference type="EMBL" id="CAH0762483.1"/>
    </source>
</evidence>
<gene>
    <name evidence="2" type="ORF">BEMITA_LOCUS2614</name>
</gene>
<accession>A0A9P0CCY4</accession>
<protein>
    <recommendedName>
        <fullName evidence="4">Secreted protein</fullName>
    </recommendedName>
</protein>
<evidence type="ECO:0008006" key="4">
    <source>
        <dbReference type="Google" id="ProtNLM"/>
    </source>
</evidence>
<dbReference type="EMBL" id="OU963871">
    <property type="protein sequence ID" value="CAH0762483.1"/>
    <property type="molecule type" value="Genomic_DNA"/>
</dbReference>
<feature type="signal peptide" evidence="1">
    <location>
        <begin position="1"/>
        <end position="20"/>
    </location>
</feature>
<dbReference type="AlphaFoldDB" id="A0A9P0CCY4"/>
<reference evidence="2" key="1">
    <citation type="submission" date="2021-12" db="EMBL/GenBank/DDBJ databases">
        <authorList>
            <person name="King R."/>
        </authorList>
    </citation>
    <scope>NUCLEOTIDE SEQUENCE</scope>
</reference>
<evidence type="ECO:0000313" key="3">
    <source>
        <dbReference type="Proteomes" id="UP001152759"/>
    </source>
</evidence>
<sequence length="146" mass="16204">MCPFNLVLVCILTSVYPSEALKSIRGIQINPSAPPAPNVDANTQALNAIMGHHDPCANTTAEQRRNPDSEANVACKHALNAFNGRPDDRRSYCRSAFEPKCRVVDEYPQCTIKKLRPRINFFCYIVARAHTIVPLYNCVLWSGTAA</sequence>
<organism evidence="2 3">
    <name type="scientific">Bemisia tabaci</name>
    <name type="common">Sweetpotato whitefly</name>
    <name type="synonym">Aleurodes tabaci</name>
    <dbReference type="NCBI Taxonomy" id="7038"/>
    <lineage>
        <taxon>Eukaryota</taxon>
        <taxon>Metazoa</taxon>
        <taxon>Ecdysozoa</taxon>
        <taxon>Arthropoda</taxon>
        <taxon>Hexapoda</taxon>
        <taxon>Insecta</taxon>
        <taxon>Pterygota</taxon>
        <taxon>Neoptera</taxon>
        <taxon>Paraneoptera</taxon>
        <taxon>Hemiptera</taxon>
        <taxon>Sternorrhyncha</taxon>
        <taxon>Aleyrodoidea</taxon>
        <taxon>Aleyrodidae</taxon>
        <taxon>Aleyrodinae</taxon>
        <taxon>Bemisia</taxon>
    </lineage>
</organism>
<dbReference type="Proteomes" id="UP001152759">
    <property type="component" value="Chromosome 10"/>
</dbReference>